<gene>
    <name evidence="1" type="ORF">TRAPUB_9420</name>
</gene>
<dbReference type="EMBL" id="MNAD01000338">
    <property type="protein sequence ID" value="OJT14030.1"/>
    <property type="molecule type" value="Genomic_DNA"/>
</dbReference>
<evidence type="ECO:0000313" key="1">
    <source>
        <dbReference type="EMBL" id="OJT14030.1"/>
    </source>
</evidence>
<organism evidence="1 2">
    <name type="scientific">Trametes pubescens</name>
    <name type="common">White-rot fungus</name>
    <dbReference type="NCBI Taxonomy" id="154538"/>
    <lineage>
        <taxon>Eukaryota</taxon>
        <taxon>Fungi</taxon>
        <taxon>Dikarya</taxon>
        <taxon>Basidiomycota</taxon>
        <taxon>Agaricomycotina</taxon>
        <taxon>Agaricomycetes</taxon>
        <taxon>Polyporales</taxon>
        <taxon>Polyporaceae</taxon>
        <taxon>Trametes</taxon>
    </lineage>
</organism>
<sequence>MALSASLSGDNLEAFKPPDSQYYSTVFDLGSEGATLEGVNFELLPERYSPFIHAPAGDGGLPSVPEIPPITEPFSGYPDLPVAEALRPQATTPSTVMPYGHSSLPDHALLEADPQLSYDISSGGAAFPSCLDYRCDSPSDAIWAYNHGKS</sequence>
<evidence type="ECO:0000313" key="2">
    <source>
        <dbReference type="Proteomes" id="UP000184267"/>
    </source>
</evidence>
<comment type="caution">
    <text evidence="1">The sequence shown here is derived from an EMBL/GenBank/DDBJ whole genome shotgun (WGS) entry which is preliminary data.</text>
</comment>
<reference evidence="1 2" key="1">
    <citation type="submission" date="2016-10" db="EMBL/GenBank/DDBJ databases">
        <title>Genome sequence of the basidiomycete white-rot fungus Trametes pubescens.</title>
        <authorList>
            <person name="Makela M.R."/>
            <person name="Granchi Z."/>
            <person name="Peng M."/>
            <person name="De Vries R.P."/>
            <person name="Grigoriev I."/>
            <person name="Riley R."/>
            <person name="Hilden K."/>
        </authorList>
    </citation>
    <scope>NUCLEOTIDE SEQUENCE [LARGE SCALE GENOMIC DNA]</scope>
    <source>
        <strain evidence="1 2">FBCC735</strain>
    </source>
</reference>
<dbReference type="AlphaFoldDB" id="A0A1M2W2L9"/>
<proteinExistence type="predicted"/>
<protein>
    <submittedName>
        <fullName evidence="1">Uncharacterized protein</fullName>
    </submittedName>
</protein>
<keyword evidence="2" id="KW-1185">Reference proteome</keyword>
<dbReference type="Proteomes" id="UP000184267">
    <property type="component" value="Unassembled WGS sequence"/>
</dbReference>
<accession>A0A1M2W2L9</accession>
<name>A0A1M2W2L9_TRAPU</name>